<reference evidence="3 4" key="1">
    <citation type="journal article" date="2013" name="Int. J. Syst. Evol. Microbiol.">
        <title>Celerinatantimonas yamalensis sp. nov., a cold-adapted diazotrophic bacterium from a cold permafrost brine.</title>
        <authorList>
            <person name="Shcherbakova V."/>
            <person name="Chuvilskaya N."/>
            <person name="Rivkina E."/>
            <person name="Demidov N."/>
            <person name="Uchaeva V."/>
            <person name="Suetin S."/>
            <person name="Suzina N."/>
            <person name="Gilichinsky D."/>
        </authorList>
    </citation>
    <scope>NUCLEOTIDE SEQUENCE [LARGE SCALE GENOMIC DNA]</scope>
    <source>
        <strain evidence="3 4">C7</strain>
    </source>
</reference>
<feature type="chain" id="PRO_5046677926" evidence="2">
    <location>
        <begin position="27"/>
        <end position="329"/>
    </location>
</feature>
<dbReference type="NCBIfam" id="NF037995">
    <property type="entry name" value="TRAP_S1"/>
    <property type="match status" value="1"/>
</dbReference>
<keyword evidence="1 2" id="KW-0732">Signal</keyword>
<dbReference type="InterPro" id="IPR018389">
    <property type="entry name" value="DctP_fam"/>
</dbReference>
<dbReference type="EMBL" id="JBEQCT010000002">
    <property type="protein sequence ID" value="MFM2484901.1"/>
    <property type="molecule type" value="Genomic_DNA"/>
</dbReference>
<dbReference type="SUPFAM" id="SSF53850">
    <property type="entry name" value="Periplasmic binding protein-like II"/>
    <property type="match status" value="1"/>
</dbReference>
<evidence type="ECO:0000256" key="1">
    <source>
        <dbReference type="ARBA" id="ARBA00022729"/>
    </source>
</evidence>
<evidence type="ECO:0000256" key="2">
    <source>
        <dbReference type="SAM" id="SignalP"/>
    </source>
</evidence>
<gene>
    <name evidence="3" type="ORF">ABUE30_07455</name>
</gene>
<evidence type="ECO:0000313" key="4">
    <source>
        <dbReference type="Proteomes" id="UP001629953"/>
    </source>
</evidence>
<accession>A0ABW9G5E6</accession>
<evidence type="ECO:0000313" key="3">
    <source>
        <dbReference type="EMBL" id="MFM2484901.1"/>
    </source>
</evidence>
<dbReference type="PIRSF" id="PIRSF006470">
    <property type="entry name" value="DctB"/>
    <property type="match status" value="1"/>
</dbReference>
<dbReference type="CDD" id="cd13671">
    <property type="entry name" value="PBP2_TRAP_SBP_like_3"/>
    <property type="match status" value="1"/>
</dbReference>
<comment type="caution">
    <text evidence="3">The sequence shown here is derived from an EMBL/GenBank/DDBJ whole genome shotgun (WGS) entry which is preliminary data.</text>
</comment>
<sequence>MSISRNSLAWLVVATLLLPLAQNVDAQTVLKLAYAENSRPVKEALQYIGQAVAQKTNGDLTIQYYPDSQLGGERELVEMTQVGAIDLTKVSSGLLESFSPLYGVFSLPYLFSSQANFYHVMDDPEIMNQVYQSTAGQGFTGVAWYDSGARNFYMAKSPIKSLADLKGKKIRVMQSETAITTMKLLGASPIAMSQSEVYTSLQQGIIDGAENNEFALTIARHGEVAKYYSYDMHTRIPDIVIMSNLTKNRLTPTQLTALNEAIKESINVEKKAWKDEIEKTRQLAKQQFGVTFFTIDQAPFKAAVQPIYEKLKTKPDVYQLYQKISQVSQ</sequence>
<dbReference type="PANTHER" id="PTHR33376">
    <property type="match status" value="1"/>
</dbReference>
<dbReference type="Gene3D" id="3.40.190.170">
    <property type="entry name" value="Bacterial extracellular solute-binding protein, family 7"/>
    <property type="match status" value="1"/>
</dbReference>
<dbReference type="PANTHER" id="PTHR33376:SF2">
    <property type="entry name" value="DICARBOXYLATE-BINDING PERIPLASMIC PROTEIN"/>
    <property type="match status" value="1"/>
</dbReference>
<keyword evidence="4" id="KW-1185">Reference proteome</keyword>
<proteinExistence type="predicted"/>
<dbReference type="Proteomes" id="UP001629953">
    <property type="component" value="Unassembled WGS sequence"/>
</dbReference>
<name>A0ABW9G5E6_9GAMM</name>
<dbReference type="RefSeq" id="WP_408623088.1">
    <property type="nucleotide sequence ID" value="NZ_JBEQCT010000002.1"/>
</dbReference>
<dbReference type="Pfam" id="PF03480">
    <property type="entry name" value="DctP"/>
    <property type="match status" value="1"/>
</dbReference>
<protein>
    <submittedName>
        <fullName evidence="3">TRAP transporter substrate-binding protein</fullName>
    </submittedName>
</protein>
<feature type="signal peptide" evidence="2">
    <location>
        <begin position="1"/>
        <end position="26"/>
    </location>
</feature>
<dbReference type="NCBIfam" id="TIGR00787">
    <property type="entry name" value="dctP"/>
    <property type="match status" value="1"/>
</dbReference>
<dbReference type="InterPro" id="IPR038404">
    <property type="entry name" value="TRAP_DctP_sf"/>
</dbReference>
<dbReference type="InterPro" id="IPR004682">
    <property type="entry name" value="TRAP_DctP"/>
</dbReference>
<organism evidence="3 4">
    <name type="scientific">Celerinatantimonas yamalensis</name>
    <dbReference type="NCBI Taxonomy" id="559956"/>
    <lineage>
        <taxon>Bacteria</taxon>
        <taxon>Pseudomonadati</taxon>
        <taxon>Pseudomonadota</taxon>
        <taxon>Gammaproteobacteria</taxon>
        <taxon>Celerinatantimonadaceae</taxon>
        <taxon>Celerinatantimonas</taxon>
    </lineage>
</organism>